<evidence type="ECO:0000256" key="5">
    <source>
        <dbReference type="RuleBase" id="RU365018"/>
    </source>
</evidence>
<evidence type="ECO:0000256" key="3">
    <source>
        <dbReference type="ARBA" id="ARBA00022679"/>
    </source>
</evidence>
<protein>
    <recommendedName>
        <fullName evidence="2 5">Protein-tyrosine sulfotransferase</fullName>
        <ecNumber evidence="2 5">2.8.2.20</ecNumber>
    </recommendedName>
</protein>
<dbReference type="Proteomes" id="UP001235939">
    <property type="component" value="Chromosome 20"/>
</dbReference>
<dbReference type="Gene3D" id="3.40.50.300">
    <property type="entry name" value="P-loop containing nucleotide triphosphate hydrolases"/>
    <property type="match status" value="1"/>
</dbReference>
<evidence type="ECO:0000256" key="1">
    <source>
        <dbReference type="ARBA" id="ARBA00009988"/>
    </source>
</evidence>
<evidence type="ECO:0000313" key="8">
    <source>
        <dbReference type="Proteomes" id="UP001235939"/>
    </source>
</evidence>
<comment type="function">
    <text evidence="5">Catalyzes the O-sulfation of tyrosine residues within acidic motifs of polypeptides, using 3'-phosphoadenylyl sulfate (PAPS) as cosubstrate.</text>
</comment>
<dbReference type="InterPro" id="IPR026634">
    <property type="entry name" value="TPST-like"/>
</dbReference>
<dbReference type="PANTHER" id="PTHR12788:SF10">
    <property type="entry name" value="PROTEIN-TYROSINE SULFOTRANSFERASE"/>
    <property type="match status" value="1"/>
</dbReference>
<feature type="region of interest" description="Disordered" evidence="6">
    <location>
        <begin position="386"/>
        <end position="409"/>
    </location>
</feature>
<comment type="similarity">
    <text evidence="1 5">Belongs to the protein sulfotransferase family.</text>
</comment>
<evidence type="ECO:0000256" key="6">
    <source>
        <dbReference type="SAM" id="MobiDB-lite"/>
    </source>
</evidence>
<dbReference type="InterPro" id="IPR027417">
    <property type="entry name" value="P-loop_NTPase"/>
</dbReference>
<evidence type="ECO:0000256" key="4">
    <source>
        <dbReference type="ARBA" id="ARBA00048460"/>
    </source>
</evidence>
<dbReference type="Pfam" id="PF13469">
    <property type="entry name" value="Sulfotransfer_3"/>
    <property type="match status" value="1"/>
</dbReference>
<comment type="catalytic activity">
    <reaction evidence="4 5">
        <text>L-tyrosyl-[protein] + 3'-phosphoadenylyl sulfate = O-sulfo-L-tyrosine-[protein] + adenosine 3',5'-bisphosphate + H(+)</text>
        <dbReference type="Rhea" id="RHEA:16801"/>
        <dbReference type="Rhea" id="RHEA-COMP:10136"/>
        <dbReference type="Rhea" id="RHEA-COMP:11688"/>
        <dbReference type="ChEBI" id="CHEBI:15378"/>
        <dbReference type="ChEBI" id="CHEBI:46858"/>
        <dbReference type="ChEBI" id="CHEBI:58339"/>
        <dbReference type="ChEBI" id="CHEBI:58343"/>
        <dbReference type="ChEBI" id="CHEBI:65286"/>
        <dbReference type="EC" id="2.8.2.20"/>
    </reaction>
</comment>
<keyword evidence="3 5" id="KW-0808">Transferase</keyword>
<reference evidence="7 8" key="1">
    <citation type="submission" date="2022-01" db="EMBL/GenBank/DDBJ databases">
        <title>A chromosomal length assembly of Cordylochernes scorpioides.</title>
        <authorList>
            <person name="Zeh D."/>
            <person name="Zeh J."/>
        </authorList>
    </citation>
    <scope>NUCLEOTIDE SEQUENCE [LARGE SCALE GENOMIC DNA]</scope>
    <source>
        <strain evidence="7">IN4F17</strain>
        <tissue evidence="7">Whole Body</tissue>
    </source>
</reference>
<proteinExistence type="inferred from homology"/>
<evidence type="ECO:0000256" key="2">
    <source>
        <dbReference type="ARBA" id="ARBA00013262"/>
    </source>
</evidence>
<dbReference type="SUPFAM" id="SSF52540">
    <property type="entry name" value="P-loop containing nucleoside triphosphate hydrolases"/>
    <property type="match status" value="1"/>
</dbReference>
<gene>
    <name evidence="7" type="ORF">LAZ67_20000129</name>
</gene>
<name>A0ABY6LMQ4_9ARAC</name>
<accession>A0ABY6LMQ4</accession>
<sequence length="409" mass="46664">MHLRWLSRRTLCLIVFGTFAFCLLLIYQLATQPCDSVLASFRNENLKGKGGHPNKTIEALSYLQQEFPGILDRFRMSGNSRPFYYDRQMPLVFIGGMPRSGTTLLRVILDAHPDVRCGEETRVIPRLLGMKQQWMTSPIESKRLAEAGITGEVLDNAISSFILEIIVRHGKIAKRLCNKDPFTLRSAVYLNTLFPNAKYILLLRDGRAVIHSIISRKVTITGFDLTSYRQCLTKWNSAMTAMWGQCRSLGESYCFPVHYEQLVLHPREHIKRILDFLELPWNDSVLHHDQLVGRPDGIALSDLERSSDQVIKPINIEALSKWVGHIPEDVVRDMAKIAPMLQTLGYDPAANPPDYGKPDSFVLHNTKHIQAHQHIWEAKEREFAKKREAFQKSRRKGSAGKHLDADTPN</sequence>
<dbReference type="EC" id="2.8.2.20" evidence="2 5"/>
<dbReference type="PANTHER" id="PTHR12788">
    <property type="entry name" value="PROTEIN-TYROSINE SULFOTRANSFERASE 2"/>
    <property type="match status" value="1"/>
</dbReference>
<keyword evidence="8" id="KW-1185">Reference proteome</keyword>
<dbReference type="EMBL" id="CP092882">
    <property type="protein sequence ID" value="UYV81133.1"/>
    <property type="molecule type" value="Genomic_DNA"/>
</dbReference>
<evidence type="ECO:0000313" key="7">
    <source>
        <dbReference type="EMBL" id="UYV81133.1"/>
    </source>
</evidence>
<organism evidence="7 8">
    <name type="scientific">Cordylochernes scorpioides</name>
    <dbReference type="NCBI Taxonomy" id="51811"/>
    <lineage>
        <taxon>Eukaryota</taxon>
        <taxon>Metazoa</taxon>
        <taxon>Ecdysozoa</taxon>
        <taxon>Arthropoda</taxon>
        <taxon>Chelicerata</taxon>
        <taxon>Arachnida</taxon>
        <taxon>Pseudoscorpiones</taxon>
        <taxon>Cheliferoidea</taxon>
        <taxon>Chernetidae</taxon>
        <taxon>Cordylochernes</taxon>
    </lineage>
</organism>